<dbReference type="InterPro" id="IPR011990">
    <property type="entry name" value="TPR-like_helical_dom_sf"/>
</dbReference>
<dbReference type="Proteomes" id="UP001162131">
    <property type="component" value="Unassembled WGS sequence"/>
</dbReference>
<dbReference type="SUPFAM" id="SSF48452">
    <property type="entry name" value="TPR-like"/>
    <property type="match status" value="1"/>
</dbReference>
<dbReference type="EMBL" id="CAJZBQ010000036">
    <property type="protein sequence ID" value="CAG9324287.1"/>
    <property type="molecule type" value="Genomic_DNA"/>
</dbReference>
<dbReference type="Gene3D" id="1.25.40.10">
    <property type="entry name" value="Tetratricopeptide repeat domain"/>
    <property type="match status" value="1"/>
</dbReference>
<reference evidence="2" key="1">
    <citation type="submission" date="2021-09" db="EMBL/GenBank/DDBJ databases">
        <authorList>
            <consortium name="AG Swart"/>
            <person name="Singh M."/>
            <person name="Singh A."/>
            <person name="Seah K."/>
            <person name="Emmerich C."/>
        </authorList>
    </citation>
    <scope>NUCLEOTIDE SEQUENCE</scope>
    <source>
        <strain evidence="2">ATCC30299</strain>
    </source>
</reference>
<evidence type="ECO:0008006" key="4">
    <source>
        <dbReference type="Google" id="ProtNLM"/>
    </source>
</evidence>
<organism evidence="2 3">
    <name type="scientific">Blepharisma stoltei</name>
    <dbReference type="NCBI Taxonomy" id="1481888"/>
    <lineage>
        <taxon>Eukaryota</taxon>
        <taxon>Sar</taxon>
        <taxon>Alveolata</taxon>
        <taxon>Ciliophora</taxon>
        <taxon>Postciliodesmatophora</taxon>
        <taxon>Heterotrichea</taxon>
        <taxon>Heterotrichida</taxon>
        <taxon>Blepharismidae</taxon>
        <taxon>Blepharisma</taxon>
    </lineage>
</organism>
<proteinExistence type="predicted"/>
<feature type="repeat" description="TPR" evidence="1">
    <location>
        <begin position="95"/>
        <end position="128"/>
    </location>
</feature>
<keyword evidence="1" id="KW-0802">TPR repeat</keyword>
<comment type="caution">
    <text evidence="2">The sequence shown here is derived from an EMBL/GenBank/DDBJ whole genome shotgun (WGS) entry which is preliminary data.</text>
</comment>
<dbReference type="SMART" id="SM00028">
    <property type="entry name" value="TPR"/>
    <property type="match status" value="2"/>
</dbReference>
<name>A0AAU9JGS6_9CILI</name>
<evidence type="ECO:0000313" key="2">
    <source>
        <dbReference type="EMBL" id="CAG9324287.1"/>
    </source>
</evidence>
<keyword evidence="3" id="KW-1185">Reference proteome</keyword>
<dbReference type="AlphaFoldDB" id="A0AAU9JGS6"/>
<sequence length="153" mass="18123">MPLYFIQWAELYIAWNKKEEAEECLSKAENLLNIGKIWLFSKKSIKINDLDCISDYIDLAKIYVSVNNFRKAEKILKYTKDAIYKKRHNDLFSKLDIYYSLGDLYAKKQRYKNAKHYFSKALHLQKKINPNSNAVSDLNKWLIEIDGILEIYG</sequence>
<dbReference type="Pfam" id="PF13181">
    <property type="entry name" value="TPR_8"/>
    <property type="match status" value="1"/>
</dbReference>
<evidence type="ECO:0000313" key="3">
    <source>
        <dbReference type="Proteomes" id="UP001162131"/>
    </source>
</evidence>
<dbReference type="PROSITE" id="PS50005">
    <property type="entry name" value="TPR"/>
    <property type="match status" value="1"/>
</dbReference>
<protein>
    <recommendedName>
        <fullName evidence="4">Tetratricopeptide repeat protein</fullName>
    </recommendedName>
</protein>
<accession>A0AAU9JGS6</accession>
<evidence type="ECO:0000256" key="1">
    <source>
        <dbReference type="PROSITE-ProRule" id="PRU00339"/>
    </source>
</evidence>
<gene>
    <name evidence="2" type="ORF">BSTOLATCC_MIC36082</name>
</gene>
<dbReference type="InterPro" id="IPR019734">
    <property type="entry name" value="TPR_rpt"/>
</dbReference>